<feature type="region of interest" description="Disordered" evidence="1">
    <location>
        <begin position="136"/>
        <end position="165"/>
    </location>
</feature>
<accession>A0AAD6T5S0</accession>
<name>A0AAD6T5S0_9AGAR</name>
<evidence type="ECO:0000313" key="2">
    <source>
        <dbReference type="EMBL" id="KAJ7039958.1"/>
    </source>
</evidence>
<comment type="caution">
    <text evidence="2">The sequence shown here is derived from an EMBL/GenBank/DDBJ whole genome shotgun (WGS) entry which is preliminary data.</text>
</comment>
<feature type="compositionally biased region" description="Low complexity" evidence="1">
    <location>
        <begin position="142"/>
        <end position="157"/>
    </location>
</feature>
<proteinExistence type="predicted"/>
<dbReference type="EMBL" id="JARJCM010000024">
    <property type="protein sequence ID" value="KAJ7039958.1"/>
    <property type="molecule type" value="Genomic_DNA"/>
</dbReference>
<protein>
    <submittedName>
        <fullName evidence="2">Uncharacterized protein</fullName>
    </submittedName>
</protein>
<organism evidence="2 3">
    <name type="scientific">Mycena alexandri</name>
    <dbReference type="NCBI Taxonomy" id="1745969"/>
    <lineage>
        <taxon>Eukaryota</taxon>
        <taxon>Fungi</taxon>
        <taxon>Dikarya</taxon>
        <taxon>Basidiomycota</taxon>
        <taxon>Agaricomycotina</taxon>
        <taxon>Agaricomycetes</taxon>
        <taxon>Agaricomycetidae</taxon>
        <taxon>Agaricales</taxon>
        <taxon>Marasmiineae</taxon>
        <taxon>Mycenaceae</taxon>
        <taxon>Mycena</taxon>
    </lineage>
</organism>
<dbReference type="Proteomes" id="UP001218188">
    <property type="component" value="Unassembled WGS sequence"/>
</dbReference>
<dbReference type="AlphaFoldDB" id="A0AAD6T5S0"/>
<gene>
    <name evidence="2" type="ORF">C8F04DRAFT_1178313</name>
</gene>
<reference evidence="2" key="1">
    <citation type="submission" date="2023-03" db="EMBL/GenBank/DDBJ databases">
        <title>Massive genome expansion in bonnet fungi (Mycena s.s.) driven by repeated elements and novel gene families across ecological guilds.</title>
        <authorList>
            <consortium name="Lawrence Berkeley National Laboratory"/>
            <person name="Harder C.B."/>
            <person name="Miyauchi S."/>
            <person name="Viragh M."/>
            <person name="Kuo A."/>
            <person name="Thoen E."/>
            <person name="Andreopoulos B."/>
            <person name="Lu D."/>
            <person name="Skrede I."/>
            <person name="Drula E."/>
            <person name="Henrissat B."/>
            <person name="Morin E."/>
            <person name="Kohler A."/>
            <person name="Barry K."/>
            <person name="LaButti K."/>
            <person name="Morin E."/>
            <person name="Salamov A."/>
            <person name="Lipzen A."/>
            <person name="Mereny Z."/>
            <person name="Hegedus B."/>
            <person name="Baldrian P."/>
            <person name="Stursova M."/>
            <person name="Weitz H."/>
            <person name="Taylor A."/>
            <person name="Grigoriev I.V."/>
            <person name="Nagy L.G."/>
            <person name="Martin F."/>
            <person name="Kauserud H."/>
        </authorList>
    </citation>
    <scope>NUCLEOTIDE SEQUENCE</scope>
    <source>
        <strain evidence="2">CBHHK200</strain>
    </source>
</reference>
<keyword evidence="3" id="KW-1185">Reference proteome</keyword>
<sequence length="234" mass="26031">MWTCFSIDKGNIQDSIRSTDDTKLKKIFETADKALSGVSHLNPGHLSKFSPHHQHGRRAASQRSAFTWPELDGLYLDVSVDNVPSLCPFIPLYCILAVDGTIATEDFEGEVLPDEDRLCEGVHYFVRRGEEGLGFLRPKPKPAQAQAKPKPGLKPGPETGRGKDTINLRTMQFTIEVSANTHESYLLELTATFLAKLPKLEDTCIIFFWTLNHLVNLNSGGGVFKPGPRPWAWA</sequence>
<evidence type="ECO:0000313" key="3">
    <source>
        <dbReference type="Proteomes" id="UP001218188"/>
    </source>
</evidence>
<evidence type="ECO:0000256" key="1">
    <source>
        <dbReference type="SAM" id="MobiDB-lite"/>
    </source>
</evidence>